<evidence type="ECO:0000313" key="1">
    <source>
        <dbReference type="EMBL" id="RDX88755.1"/>
    </source>
</evidence>
<dbReference type="AlphaFoldDB" id="A0A371GDX3"/>
<organism evidence="1 2">
    <name type="scientific">Mucuna pruriens</name>
    <name type="common">Velvet bean</name>
    <name type="synonym">Dolichos pruriens</name>
    <dbReference type="NCBI Taxonomy" id="157652"/>
    <lineage>
        <taxon>Eukaryota</taxon>
        <taxon>Viridiplantae</taxon>
        <taxon>Streptophyta</taxon>
        <taxon>Embryophyta</taxon>
        <taxon>Tracheophyta</taxon>
        <taxon>Spermatophyta</taxon>
        <taxon>Magnoliopsida</taxon>
        <taxon>eudicotyledons</taxon>
        <taxon>Gunneridae</taxon>
        <taxon>Pentapetalae</taxon>
        <taxon>rosids</taxon>
        <taxon>fabids</taxon>
        <taxon>Fabales</taxon>
        <taxon>Fabaceae</taxon>
        <taxon>Papilionoideae</taxon>
        <taxon>50 kb inversion clade</taxon>
        <taxon>NPAAA clade</taxon>
        <taxon>indigoferoid/millettioid clade</taxon>
        <taxon>Phaseoleae</taxon>
        <taxon>Mucuna</taxon>
    </lineage>
</organism>
<name>A0A371GDX3_MUCPR</name>
<comment type="caution">
    <text evidence="1">The sequence shown here is derived from an EMBL/GenBank/DDBJ whole genome shotgun (WGS) entry which is preliminary data.</text>
</comment>
<sequence length="160" mass="18485">MNYSKPCMYLSLAYHSLFTPGTRSSLVIIVYSDDMILVGPNPALLQQIYFSFFAKSFQIEGLGHPQIFPQDKNFHFNQGNLFMLMQIHFVITIGYKLYAKPLPYLWSQISNLMILLIEIASQSLSQFSILIGSQFMANLRTLHLHAVYHFLRHLMTNSNM</sequence>
<reference evidence="1" key="1">
    <citation type="submission" date="2018-05" db="EMBL/GenBank/DDBJ databases">
        <title>Draft genome of Mucuna pruriens seed.</title>
        <authorList>
            <person name="Nnadi N.E."/>
            <person name="Vos R."/>
            <person name="Hasami M.H."/>
            <person name="Devisetty U.K."/>
            <person name="Aguiy J.C."/>
        </authorList>
    </citation>
    <scope>NUCLEOTIDE SEQUENCE [LARGE SCALE GENOMIC DNA]</scope>
    <source>
        <strain evidence="1">JCA_2017</strain>
    </source>
</reference>
<protein>
    <recommendedName>
        <fullName evidence="3">Reverse transcriptase Ty1/copia-type domain-containing protein</fullName>
    </recommendedName>
</protein>
<evidence type="ECO:0008006" key="3">
    <source>
        <dbReference type="Google" id="ProtNLM"/>
    </source>
</evidence>
<proteinExistence type="predicted"/>
<evidence type="ECO:0000313" key="2">
    <source>
        <dbReference type="Proteomes" id="UP000257109"/>
    </source>
</evidence>
<dbReference type="EMBL" id="QJKJ01005847">
    <property type="protein sequence ID" value="RDX88755.1"/>
    <property type="molecule type" value="Genomic_DNA"/>
</dbReference>
<accession>A0A371GDX3</accession>
<feature type="non-terminal residue" evidence="1">
    <location>
        <position position="1"/>
    </location>
</feature>
<dbReference type="Proteomes" id="UP000257109">
    <property type="component" value="Unassembled WGS sequence"/>
</dbReference>
<keyword evidence="2" id="KW-1185">Reference proteome</keyword>
<gene>
    <name evidence="1" type="ORF">CR513_29606</name>
</gene>